<feature type="compositionally biased region" description="Polar residues" evidence="1">
    <location>
        <begin position="217"/>
        <end position="239"/>
    </location>
</feature>
<dbReference type="EMBL" id="CP120631">
    <property type="protein sequence ID" value="WEW61687.1"/>
    <property type="molecule type" value="Genomic_DNA"/>
</dbReference>
<feature type="region of interest" description="Disordered" evidence="1">
    <location>
        <begin position="53"/>
        <end position="345"/>
    </location>
</feature>
<organism evidence="3 4">
    <name type="scientific">Emydomyces testavorans</name>
    <dbReference type="NCBI Taxonomy" id="2070801"/>
    <lineage>
        <taxon>Eukaryota</taxon>
        <taxon>Fungi</taxon>
        <taxon>Dikarya</taxon>
        <taxon>Ascomycota</taxon>
        <taxon>Pezizomycotina</taxon>
        <taxon>Eurotiomycetes</taxon>
        <taxon>Eurotiomycetidae</taxon>
        <taxon>Onygenales</taxon>
        <taxon>Nannizziopsiaceae</taxon>
        <taxon>Emydomyces</taxon>
    </lineage>
</organism>
<reference evidence="3" key="1">
    <citation type="submission" date="2023-03" db="EMBL/GenBank/DDBJ databases">
        <title>Emydomyces testavorans Genome Sequence.</title>
        <authorList>
            <person name="Hoyer L."/>
        </authorList>
    </citation>
    <scope>NUCLEOTIDE SEQUENCE</scope>
    <source>
        <strain evidence="3">16-2883</strain>
    </source>
</reference>
<proteinExistence type="predicted"/>
<dbReference type="AlphaFoldDB" id="A0AAF0DPU2"/>
<evidence type="ECO:0000256" key="1">
    <source>
        <dbReference type="SAM" id="MobiDB-lite"/>
    </source>
</evidence>
<evidence type="ECO:0000313" key="3">
    <source>
        <dbReference type="EMBL" id="WEW61687.1"/>
    </source>
</evidence>
<evidence type="ECO:0000313" key="4">
    <source>
        <dbReference type="Proteomes" id="UP001219355"/>
    </source>
</evidence>
<feature type="transmembrane region" description="Helical" evidence="2">
    <location>
        <begin position="410"/>
        <end position="434"/>
    </location>
</feature>
<dbReference type="InterPro" id="IPR029164">
    <property type="entry name" value="PIG-Y"/>
</dbReference>
<feature type="transmembrane region" description="Helical" evidence="2">
    <location>
        <begin position="362"/>
        <end position="390"/>
    </location>
</feature>
<feature type="compositionally biased region" description="Pro residues" evidence="1">
    <location>
        <begin position="183"/>
        <end position="198"/>
    </location>
</feature>
<name>A0AAF0DPU2_9EURO</name>
<sequence length="449" mass="48356">MDYGSPPAATPVPERDGNSDVATRSRSGSASSVSHKRSISISLFSKLTSMRMNQPRGNVAEPGIENEQLLGEEDGQMNGRDIPDGKGGIGGKATSSSFQQQIRTRRRKGSLRKTALLGTGVLRMSQKGLPSRAVEVARGESNNGVSAGKENRGSNAPVRFPDLQLAAQDEDLTSSQKLNPLTPFAPRPPIPPARPSPQPTWVSPPSQRDDEQQQQQNHKSATQPLASPSLSETCSTASSLRDDDAPTDDEGLNSFSPLTNDTANNHNALSRISSHTSSISTVSSLPPRRLPLTIPTPPSSSDSFLPPPPALKPDTTTTTKTAAAMPPSRARSSSQRVRSPLATNPAEMASAPEAWDYSETEWWGWIILLVTWAVFVVGMGSCLGVWSWAWDVGETPYAPPELEDDPTLPIVGYYPALIILTAVMAWVWVVVAWMGMKYFRHANISGEDV</sequence>
<feature type="compositionally biased region" description="Low complexity" evidence="1">
    <location>
        <begin position="24"/>
        <end position="33"/>
    </location>
</feature>
<gene>
    <name evidence="3" type="ORF">PRK78_007179</name>
</gene>
<keyword evidence="2" id="KW-0812">Transmembrane</keyword>
<protein>
    <submittedName>
        <fullName evidence="3">Uncharacterized protein</fullName>
    </submittedName>
</protein>
<feature type="compositionally biased region" description="Low complexity" evidence="1">
    <location>
        <begin position="312"/>
        <end position="340"/>
    </location>
</feature>
<evidence type="ECO:0000256" key="2">
    <source>
        <dbReference type="SAM" id="Phobius"/>
    </source>
</evidence>
<feature type="compositionally biased region" description="Low complexity" evidence="1">
    <location>
        <begin position="269"/>
        <end position="304"/>
    </location>
</feature>
<keyword evidence="2" id="KW-1133">Transmembrane helix</keyword>
<dbReference type="Proteomes" id="UP001219355">
    <property type="component" value="Chromosome 5"/>
</dbReference>
<feature type="compositionally biased region" description="Polar residues" evidence="1">
    <location>
        <begin position="93"/>
        <end position="102"/>
    </location>
</feature>
<feature type="compositionally biased region" description="Polar residues" evidence="1">
    <location>
        <begin position="253"/>
        <end position="268"/>
    </location>
</feature>
<dbReference type="PANTHER" id="PTHR39400">
    <property type="entry name" value="YALI0E29227P"/>
    <property type="match status" value="1"/>
</dbReference>
<dbReference type="Pfam" id="PF15159">
    <property type="entry name" value="PIG-Y"/>
    <property type="match status" value="1"/>
</dbReference>
<dbReference type="PANTHER" id="PTHR39400:SF1">
    <property type="entry name" value="PIG-P DOMAIN-CONTAINING PROTEIN"/>
    <property type="match status" value="1"/>
</dbReference>
<keyword evidence="4" id="KW-1185">Reference proteome</keyword>
<keyword evidence="2" id="KW-0472">Membrane</keyword>
<accession>A0AAF0DPU2</accession>
<feature type="region of interest" description="Disordered" evidence="1">
    <location>
        <begin position="1"/>
        <end position="38"/>
    </location>
</feature>